<comment type="cofactor">
    <cofactor evidence="1">
        <name>pyridoxal 5'-phosphate</name>
        <dbReference type="ChEBI" id="CHEBI:597326"/>
    </cofactor>
</comment>
<evidence type="ECO:0000256" key="4">
    <source>
        <dbReference type="ARBA" id="ARBA00022576"/>
    </source>
</evidence>
<evidence type="ECO:0000256" key="1">
    <source>
        <dbReference type="ARBA" id="ARBA00001933"/>
    </source>
</evidence>
<proteinExistence type="inferred from homology"/>
<dbReference type="GO" id="GO:1901605">
    <property type="term" value="P:alpha-amino acid metabolic process"/>
    <property type="evidence" value="ECO:0007669"/>
    <property type="project" value="TreeGrafter"/>
</dbReference>
<accession>A0A9D1GUJ4</accession>
<dbReference type="AlphaFoldDB" id="A0A9D1GUJ4"/>
<dbReference type="SUPFAM" id="SSF53383">
    <property type="entry name" value="PLP-dependent transferases"/>
    <property type="match status" value="1"/>
</dbReference>
<dbReference type="GO" id="GO:0008483">
    <property type="term" value="F:transaminase activity"/>
    <property type="evidence" value="ECO:0007669"/>
    <property type="project" value="UniProtKB-KW"/>
</dbReference>
<feature type="domain" description="Aminotransferase class I/classII large" evidence="7">
    <location>
        <begin position="29"/>
        <end position="384"/>
    </location>
</feature>
<keyword evidence="6" id="KW-0663">Pyridoxal phosphate</keyword>
<reference evidence="8" key="1">
    <citation type="submission" date="2020-10" db="EMBL/GenBank/DDBJ databases">
        <authorList>
            <person name="Gilroy R."/>
        </authorList>
    </citation>
    <scope>NUCLEOTIDE SEQUENCE</scope>
    <source>
        <strain evidence="8">CHK33-4379</strain>
    </source>
</reference>
<evidence type="ECO:0000259" key="7">
    <source>
        <dbReference type="Pfam" id="PF00155"/>
    </source>
</evidence>
<dbReference type="InterPro" id="IPR015421">
    <property type="entry name" value="PyrdxlP-dep_Trfase_major"/>
</dbReference>
<protein>
    <submittedName>
        <fullName evidence="8">PLP-dependent aminotransferase family protein</fullName>
    </submittedName>
</protein>
<dbReference type="InterPro" id="IPR015422">
    <property type="entry name" value="PyrdxlP-dep_Trfase_small"/>
</dbReference>
<dbReference type="PANTHER" id="PTHR42790">
    <property type="entry name" value="AMINOTRANSFERASE"/>
    <property type="match status" value="1"/>
</dbReference>
<comment type="similarity">
    <text evidence="2">Belongs to the class-I pyridoxal-phosphate-dependent aminotransferase family.</text>
</comment>
<keyword evidence="4 8" id="KW-0032">Aminotransferase</keyword>
<name>A0A9D1GUJ4_9FIRM</name>
<dbReference type="Proteomes" id="UP000824136">
    <property type="component" value="Unassembled WGS sequence"/>
</dbReference>
<evidence type="ECO:0000313" key="8">
    <source>
        <dbReference type="EMBL" id="HIT59157.1"/>
    </source>
</evidence>
<dbReference type="InterPro" id="IPR050859">
    <property type="entry name" value="Class-I_PLP-dep_aminotransf"/>
</dbReference>
<dbReference type="CDD" id="cd00609">
    <property type="entry name" value="AAT_like"/>
    <property type="match status" value="1"/>
</dbReference>
<keyword evidence="5" id="KW-0808">Transferase</keyword>
<evidence type="ECO:0000313" key="9">
    <source>
        <dbReference type="Proteomes" id="UP000824136"/>
    </source>
</evidence>
<dbReference type="Gene3D" id="3.90.1150.10">
    <property type="entry name" value="Aspartate Aminotransferase, domain 1"/>
    <property type="match status" value="1"/>
</dbReference>
<reference evidence="8" key="2">
    <citation type="journal article" date="2021" name="PeerJ">
        <title>Extensive microbial diversity within the chicken gut microbiome revealed by metagenomics and culture.</title>
        <authorList>
            <person name="Gilroy R."/>
            <person name="Ravi A."/>
            <person name="Getino M."/>
            <person name="Pursley I."/>
            <person name="Horton D.L."/>
            <person name="Alikhan N.F."/>
            <person name="Baker D."/>
            <person name="Gharbi K."/>
            <person name="Hall N."/>
            <person name="Watson M."/>
            <person name="Adriaenssens E.M."/>
            <person name="Foster-Nyarko E."/>
            <person name="Jarju S."/>
            <person name="Secka A."/>
            <person name="Antonio M."/>
            <person name="Oren A."/>
            <person name="Chaudhuri R.R."/>
            <person name="La Ragione R."/>
            <person name="Hildebrand F."/>
            <person name="Pallen M.J."/>
        </authorList>
    </citation>
    <scope>NUCLEOTIDE SEQUENCE</scope>
    <source>
        <strain evidence="8">CHK33-4379</strain>
    </source>
</reference>
<comment type="subunit">
    <text evidence="3">Homodimer.</text>
</comment>
<sequence>MEYKISDKFVNMKPSAIREIFKSLGKPGCISFAAGNPSPESFPVEEIRKITSRILSEEPITALQYGVTEGYPKLRELVSARLKRVYGIGSDDDETIIVSGGQQGIELTCKVMCNEGDVVISENPSFIGALNAFRSLGAKLVGVPLGDDGMDIAALEKALAENPNAKIIYTIPSFQNPAGITSTLENRKAVYALASKYDVVIIEDNPYGDLRFSGEDVPTYKSFDTEGRVVYCGSFSKILSAGIRIGTLTANKALVSKIVVAKQVEDVHTNMFFQMVCAKYMSEYDLEEHIAKIRKLYSHKAGLMISALEKFMPSDVKFTRPDGGIFLWCSLPEGYDLGEFIKRCSEKNVFVVPGTAFLPDESETTRSFRLNYSMPSDEEITRGIKLLADVVAEMR</sequence>
<dbReference type="Gene3D" id="3.40.640.10">
    <property type="entry name" value="Type I PLP-dependent aspartate aminotransferase-like (Major domain)"/>
    <property type="match status" value="1"/>
</dbReference>
<gene>
    <name evidence="8" type="ORF">IAC39_05565</name>
</gene>
<dbReference type="Pfam" id="PF00155">
    <property type="entry name" value="Aminotran_1_2"/>
    <property type="match status" value="1"/>
</dbReference>
<dbReference type="FunFam" id="3.40.640.10:FF:000053">
    <property type="entry name" value="Aminotransferase, class I"/>
    <property type="match status" value="1"/>
</dbReference>
<dbReference type="InterPro" id="IPR015424">
    <property type="entry name" value="PyrdxlP-dep_Trfase"/>
</dbReference>
<comment type="caution">
    <text evidence="8">The sequence shown here is derived from an EMBL/GenBank/DDBJ whole genome shotgun (WGS) entry which is preliminary data.</text>
</comment>
<evidence type="ECO:0000256" key="5">
    <source>
        <dbReference type="ARBA" id="ARBA00022679"/>
    </source>
</evidence>
<evidence type="ECO:0000256" key="3">
    <source>
        <dbReference type="ARBA" id="ARBA00011738"/>
    </source>
</evidence>
<evidence type="ECO:0000256" key="2">
    <source>
        <dbReference type="ARBA" id="ARBA00007441"/>
    </source>
</evidence>
<evidence type="ECO:0000256" key="6">
    <source>
        <dbReference type="ARBA" id="ARBA00022898"/>
    </source>
</evidence>
<dbReference type="InterPro" id="IPR004839">
    <property type="entry name" value="Aminotransferase_I/II_large"/>
</dbReference>
<dbReference type="EMBL" id="DVLL01000020">
    <property type="protein sequence ID" value="HIT59157.1"/>
    <property type="molecule type" value="Genomic_DNA"/>
</dbReference>
<dbReference type="GO" id="GO:0030170">
    <property type="term" value="F:pyridoxal phosphate binding"/>
    <property type="evidence" value="ECO:0007669"/>
    <property type="project" value="InterPro"/>
</dbReference>
<organism evidence="8 9">
    <name type="scientific">Candidatus Faeciplasma pullistercoris</name>
    <dbReference type="NCBI Taxonomy" id="2840800"/>
    <lineage>
        <taxon>Bacteria</taxon>
        <taxon>Bacillati</taxon>
        <taxon>Bacillota</taxon>
        <taxon>Clostridia</taxon>
        <taxon>Eubacteriales</taxon>
        <taxon>Oscillospiraceae</taxon>
        <taxon>Oscillospiraceae incertae sedis</taxon>
        <taxon>Candidatus Faeciplasma</taxon>
    </lineage>
</organism>
<dbReference type="PANTHER" id="PTHR42790:SF19">
    <property type="entry name" value="KYNURENINE_ALPHA-AMINOADIPATE AMINOTRANSFERASE, MITOCHONDRIAL"/>
    <property type="match status" value="1"/>
</dbReference>